<protein>
    <submittedName>
        <fullName evidence="1">SJCHGC09801 protein</fullName>
    </submittedName>
</protein>
<organism evidence="1">
    <name type="scientific">Schistosoma japonicum</name>
    <name type="common">Blood fluke</name>
    <dbReference type="NCBI Taxonomy" id="6182"/>
    <lineage>
        <taxon>Eukaryota</taxon>
        <taxon>Metazoa</taxon>
        <taxon>Spiralia</taxon>
        <taxon>Lophotrochozoa</taxon>
        <taxon>Platyhelminthes</taxon>
        <taxon>Trematoda</taxon>
        <taxon>Digenea</taxon>
        <taxon>Strigeidida</taxon>
        <taxon>Schistosomatoidea</taxon>
        <taxon>Schistosomatidae</taxon>
        <taxon>Schistosoma</taxon>
    </lineage>
</organism>
<dbReference type="EMBL" id="AY915867">
    <property type="protein sequence ID" value="AAX31088.1"/>
    <property type="molecule type" value="mRNA"/>
</dbReference>
<name>Q5BQU8_SCHJA</name>
<sequence>MSINCVDQTDNKSITSFLRLLDLTSSRKYRSQQIRIVSMVYIKIHDRSFLGEIKLRIHTKCASIINVCSIRKWLESQTNIEIDVAS</sequence>
<dbReference type="AlphaFoldDB" id="Q5BQU8"/>
<reference evidence="1" key="1">
    <citation type="submission" date="2005-01" db="EMBL/GenBank/DDBJ databases">
        <authorList>
            <person name="Han Z."/>
        </authorList>
    </citation>
    <scope>NUCLEOTIDE SEQUENCE</scope>
</reference>
<reference evidence="1" key="2">
    <citation type="journal article" date="2006" name="PLoS Pathog.">
        <title>New perspectives on host-parasite interplay by comparative transcriptomic and proteomic analyses of Schistosoma japonicum.</title>
        <authorList>
            <person name="Liu F."/>
            <person name="Lu J."/>
            <person name="Hu W."/>
            <person name="Wang S.Y."/>
            <person name="Cui S.J."/>
            <person name="Chi M."/>
            <person name="Yan Q."/>
            <person name="Wang X.R."/>
            <person name="Song H.D."/>
            <person name="Xu X.N."/>
            <person name="Wang J.J."/>
            <person name="Zhang X.L."/>
            <person name="Zhang X."/>
            <person name="Wang Z.Q."/>
            <person name="Xue C.L."/>
            <person name="Brindley P.J."/>
            <person name="McManus D.P."/>
            <person name="Yang P.Y."/>
            <person name="Feng Z."/>
            <person name="Chen Z."/>
            <person name="Han Z.G."/>
        </authorList>
    </citation>
    <scope>NUCLEOTIDE SEQUENCE</scope>
</reference>
<proteinExistence type="evidence at transcript level"/>
<evidence type="ECO:0000313" key="1">
    <source>
        <dbReference type="EMBL" id="AAX31088.1"/>
    </source>
</evidence>
<accession>Q5BQU8</accession>